<organism evidence="1 2">
    <name type="scientific">Morchella conica CCBAS932</name>
    <dbReference type="NCBI Taxonomy" id="1392247"/>
    <lineage>
        <taxon>Eukaryota</taxon>
        <taxon>Fungi</taxon>
        <taxon>Dikarya</taxon>
        <taxon>Ascomycota</taxon>
        <taxon>Pezizomycotina</taxon>
        <taxon>Pezizomycetes</taxon>
        <taxon>Pezizales</taxon>
        <taxon>Morchellaceae</taxon>
        <taxon>Morchella</taxon>
    </lineage>
</organism>
<reference evidence="1 2" key="1">
    <citation type="journal article" date="2018" name="Nat. Ecol. Evol.">
        <title>Pezizomycetes genomes reveal the molecular basis of ectomycorrhizal truffle lifestyle.</title>
        <authorList>
            <person name="Murat C."/>
            <person name="Payen T."/>
            <person name="Noel B."/>
            <person name="Kuo A."/>
            <person name="Morin E."/>
            <person name="Chen J."/>
            <person name="Kohler A."/>
            <person name="Krizsan K."/>
            <person name="Balestrini R."/>
            <person name="Da Silva C."/>
            <person name="Montanini B."/>
            <person name="Hainaut M."/>
            <person name="Levati E."/>
            <person name="Barry K.W."/>
            <person name="Belfiori B."/>
            <person name="Cichocki N."/>
            <person name="Clum A."/>
            <person name="Dockter R.B."/>
            <person name="Fauchery L."/>
            <person name="Guy J."/>
            <person name="Iotti M."/>
            <person name="Le Tacon F."/>
            <person name="Lindquist E.A."/>
            <person name="Lipzen A."/>
            <person name="Malagnac F."/>
            <person name="Mello A."/>
            <person name="Molinier V."/>
            <person name="Miyauchi S."/>
            <person name="Poulain J."/>
            <person name="Riccioni C."/>
            <person name="Rubini A."/>
            <person name="Sitrit Y."/>
            <person name="Splivallo R."/>
            <person name="Traeger S."/>
            <person name="Wang M."/>
            <person name="Zifcakova L."/>
            <person name="Wipf D."/>
            <person name="Zambonelli A."/>
            <person name="Paolocci F."/>
            <person name="Nowrousian M."/>
            <person name="Ottonello S."/>
            <person name="Baldrian P."/>
            <person name="Spatafora J.W."/>
            <person name="Henrissat B."/>
            <person name="Nagy L.G."/>
            <person name="Aury J.M."/>
            <person name="Wincker P."/>
            <person name="Grigoriev I.V."/>
            <person name="Bonfante P."/>
            <person name="Martin F.M."/>
        </authorList>
    </citation>
    <scope>NUCLEOTIDE SEQUENCE [LARGE SCALE GENOMIC DNA]</scope>
    <source>
        <strain evidence="1 2">CCBAS932</strain>
    </source>
</reference>
<dbReference type="Proteomes" id="UP000277580">
    <property type="component" value="Unassembled WGS sequence"/>
</dbReference>
<name>A0A3N4KEI5_9PEZI</name>
<dbReference type="EMBL" id="ML119219">
    <property type="protein sequence ID" value="RPB06791.1"/>
    <property type="molecule type" value="Genomic_DNA"/>
</dbReference>
<accession>A0A3N4KEI5</accession>
<proteinExistence type="predicted"/>
<gene>
    <name evidence="1" type="ORF">P167DRAFT_36415</name>
</gene>
<dbReference type="AlphaFoldDB" id="A0A3N4KEI5"/>
<keyword evidence="2" id="KW-1185">Reference proteome</keyword>
<sequence>MESDSYRPGPLEGGRTSEYRHVRYIPVFLYAHRFLSHTPSPLVPLALTLLRVGCMSVHFPVVSCCPPLLLLLLLPLLEIACLLHPPCLLSSRLLLSLRAAAVEQSDGIQLFCFVCYCFPLVYSPWDEWH</sequence>
<evidence type="ECO:0000313" key="1">
    <source>
        <dbReference type="EMBL" id="RPB06791.1"/>
    </source>
</evidence>
<evidence type="ECO:0000313" key="2">
    <source>
        <dbReference type="Proteomes" id="UP000277580"/>
    </source>
</evidence>
<protein>
    <submittedName>
        <fullName evidence="1">Uncharacterized protein</fullName>
    </submittedName>
</protein>
<dbReference type="InParanoid" id="A0A3N4KEI5"/>